<dbReference type="EMBL" id="CAJNOV010001352">
    <property type="protein sequence ID" value="CAF1058872.1"/>
    <property type="molecule type" value="Genomic_DNA"/>
</dbReference>
<accession>A0A814L3B5</accession>
<evidence type="ECO:0000313" key="3">
    <source>
        <dbReference type="Proteomes" id="UP000663855"/>
    </source>
</evidence>
<feature type="compositionally biased region" description="Basic and acidic residues" evidence="1">
    <location>
        <begin position="337"/>
        <end position="346"/>
    </location>
</feature>
<feature type="region of interest" description="Disordered" evidence="1">
    <location>
        <begin position="80"/>
        <end position="115"/>
    </location>
</feature>
<reference evidence="2" key="1">
    <citation type="submission" date="2021-02" db="EMBL/GenBank/DDBJ databases">
        <authorList>
            <person name="Nowell W R."/>
        </authorList>
    </citation>
    <scope>NUCLEOTIDE SEQUENCE</scope>
</reference>
<proteinExistence type="predicted"/>
<dbReference type="AlphaFoldDB" id="A0A814L3B5"/>
<name>A0A814L3B5_9BILA</name>
<protein>
    <submittedName>
        <fullName evidence="2">Uncharacterized protein</fullName>
    </submittedName>
</protein>
<dbReference type="Proteomes" id="UP000663855">
    <property type="component" value="Unassembled WGS sequence"/>
</dbReference>
<feature type="compositionally biased region" description="Acidic residues" evidence="1">
    <location>
        <begin position="92"/>
        <end position="115"/>
    </location>
</feature>
<evidence type="ECO:0000313" key="2">
    <source>
        <dbReference type="EMBL" id="CAF1058872.1"/>
    </source>
</evidence>
<gene>
    <name evidence="2" type="ORF">CJN711_LOCUS5128</name>
</gene>
<sequence>MTGRIRTQKKIFTPTTNTYEPECFLCQIIDTQEYVIVHRSSMKRIYGDSGEIMVFGRRTEAKIEYRGSREECRRIWQKKEEAQNSTSFDDNNGCEDEDEEEDENENENENDEEAIDILTYRSNSKTLSKSCAPNKKRTPLQSTIHFNERPSTMKSTKRIKRNDFENEIQVLRGGTSSDDEVDESHLNVSSASSIIQHLDVVLDSIRQENQKYFVQLSKKIEKNNHANDIDISAYREPGTSQIQEDVMHGNINLLLIRGKSVGDYARQVLRSLYSHEELTSSILPPGGEQFARKPLDNQRFEKLHRALRCKYNISGSRYDEFFHKLLRPKLVDFLSDERKRARKSESTKSPPSSSCDRD</sequence>
<feature type="compositionally biased region" description="Low complexity" evidence="1">
    <location>
        <begin position="347"/>
        <end position="358"/>
    </location>
</feature>
<comment type="caution">
    <text evidence="2">The sequence shown here is derived from an EMBL/GenBank/DDBJ whole genome shotgun (WGS) entry which is preliminary data.</text>
</comment>
<organism evidence="2 3">
    <name type="scientific">Rotaria magnacalcarata</name>
    <dbReference type="NCBI Taxonomy" id="392030"/>
    <lineage>
        <taxon>Eukaryota</taxon>
        <taxon>Metazoa</taxon>
        <taxon>Spiralia</taxon>
        <taxon>Gnathifera</taxon>
        <taxon>Rotifera</taxon>
        <taxon>Eurotatoria</taxon>
        <taxon>Bdelloidea</taxon>
        <taxon>Philodinida</taxon>
        <taxon>Philodinidae</taxon>
        <taxon>Rotaria</taxon>
    </lineage>
</organism>
<evidence type="ECO:0000256" key="1">
    <source>
        <dbReference type="SAM" id="MobiDB-lite"/>
    </source>
</evidence>
<feature type="region of interest" description="Disordered" evidence="1">
    <location>
        <begin position="337"/>
        <end position="358"/>
    </location>
</feature>